<reference evidence="2 3" key="1">
    <citation type="submission" date="2016-07" db="EMBL/GenBank/DDBJ databases">
        <title>Pervasive Adenine N6-methylation of Active Genes in Fungi.</title>
        <authorList>
            <consortium name="DOE Joint Genome Institute"/>
            <person name="Mondo S.J."/>
            <person name="Dannebaum R.O."/>
            <person name="Kuo R.C."/>
            <person name="Labutti K."/>
            <person name="Haridas S."/>
            <person name="Kuo A."/>
            <person name="Salamov A."/>
            <person name="Ahrendt S.R."/>
            <person name="Lipzen A."/>
            <person name="Sullivan W."/>
            <person name="Andreopoulos W.B."/>
            <person name="Clum A."/>
            <person name="Lindquist E."/>
            <person name="Daum C."/>
            <person name="Ramamoorthy G.K."/>
            <person name="Gryganskyi A."/>
            <person name="Culley D."/>
            <person name="Magnuson J.K."/>
            <person name="James T.Y."/>
            <person name="O'Malley M.A."/>
            <person name="Stajich J.E."/>
            <person name="Spatafora J.W."/>
            <person name="Visel A."/>
            <person name="Grigoriev I.V."/>
        </authorList>
    </citation>
    <scope>NUCLEOTIDE SEQUENCE [LARGE SCALE GENOMIC DNA]</scope>
    <source>
        <strain evidence="2 3">CBS 115471</strain>
    </source>
</reference>
<keyword evidence="1" id="KW-0472">Membrane</keyword>
<organism evidence="2 3">
    <name type="scientific">Clohesyomyces aquaticus</name>
    <dbReference type="NCBI Taxonomy" id="1231657"/>
    <lineage>
        <taxon>Eukaryota</taxon>
        <taxon>Fungi</taxon>
        <taxon>Dikarya</taxon>
        <taxon>Ascomycota</taxon>
        <taxon>Pezizomycotina</taxon>
        <taxon>Dothideomycetes</taxon>
        <taxon>Pleosporomycetidae</taxon>
        <taxon>Pleosporales</taxon>
        <taxon>Lindgomycetaceae</taxon>
        <taxon>Clohesyomyces</taxon>
    </lineage>
</organism>
<sequence>MNNTTISQSPLDDLQSKMHCFALPFGALGFVVHFLGIIAIWYFINNESPLPTITIERFQQNLWMGCMGICGGIGVSIYNAIRCRDEWPLVLLSIWKGIVIASVNATSIELNIEFIRRRRPYSRSNEPDVGASLVPYYFAPLVGIAGLGAIAWEGWEDPRMKTACSVAVVAYILVMAAIGTVIIMGRDAKGFWHEVGVWIFGLWLGVALLGVMVSDWILAAAAGNMDGVPRGRDIVFVCTYALYLAAALIPLMNV</sequence>
<proteinExistence type="predicted"/>
<accession>A0A1Y1Z5T6</accession>
<keyword evidence="3" id="KW-1185">Reference proteome</keyword>
<dbReference type="AlphaFoldDB" id="A0A1Y1Z5T6"/>
<gene>
    <name evidence="2" type="ORF">BCR34DRAFT_44867</name>
</gene>
<feature type="transmembrane region" description="Helical" evidence="1">
    <location>
        <begin position="197"/>
        <end position="222"/>
    </location>
</feature>
<evidence type="ECO:0000313" key="2">
    <source>
        <dbReference type="EMBL" id="ORY05484.1"/>
    </source>
</evidence>
<comment type="caution">
    <text evidence="2">The sequence shown here is derived from an EMBL/GenBank/DDBJ whole genome shotgun (WGS) entry which is preliminary data.</text>
</comment>
<evidence type="ECO:0000313" key="3">
    <source>
        <dbReference type="Proteomes" id="UP000193144"/>
    </source>
</evidence>
<protein>
    <submittedName>
        <fullName evidence="2">Uncharacterized protein</fullName>
    </submittedName>
</protein>
<feature type="transmembrane region" description="Helical" evidence="1">
    <location>
        <begin position="93"/>
        <end position="114"/>
    </location>
</feature>
<keyword evidence="1" id="KW-1133">Transmembrane helix</keyword>
<feature type="transmembrane region" description="Helical" evidence="1">
    <location>
        <begin position="164"/>
        <end position="185"/>
    </location>
</feature>
<evidence type="ECO:0000256" key="1">
    <source>
        <dbReference type="SAM" id="Phobius"/>
    </source>
</evidence>
<name>A0A1Y1Z5T6_9PLEO</name>
<feature type="transmembrane region" description="Helical" evidence="1">
    <location>
        <begin position="21"/>
        <end position="42"/>
    </location>
</feature>
<feature type="transmembrane region" description="Helical" evidence="1">
    <location>
        <begin position="134"/>
        <end position="152"/>
    </location>
</feature>
<dbReference type="EMBL" id="MCFA01000125">
    <property type="protein sequence ID" value="ORY05484.1"/>
    <property type="molecule type" value="Genomic_DNA"/>
</dbReference>
<keyword evidence="1" id="KW-0812">Transmembrane</keyword>
<dbReference type="Proteomes" id="UP000193144">
    <property type="component" value="Unassembled WGS sequence"/>
</dbReference>
<dbReference type="OrthoDB" id="2396694at2759"/>
<feature type="transmembrane region" description="Helical" evidence="1">
    <location>
        <begin position="62"/>
        <end position="81"/>
    </location>
</feature>
<feature type="transmembrane region" description="Helical" evidence="1">
    <location>
        <begin position="234"/>
        <end position="252"/>
    </location>
</feature>